<evidence type="ECO:0000256" key="3">
    <source>
        <dbReference type="ARBA" id="ARBA00022723"/>
    </source>
</evidence>
<dbReference type="RefSeq" id="WP_386361479.1">
    <property type="nucleotide sequence ID" value="NZ_JBHRXZ010000009.1"/>
</dbReference>
<dbReference type="InterPro" id="IPR007484">
    <property type="entry name" value="Peptidase_M28"/>
</dbReference>
<keyword evidence="5" id="KW-0378">Hydrolase</keyword>
<sequence>MLSLGDGSQHDLLHKDELLIRSQQASVTLNNTPLVFVGYGIIAPQYKWDDYAGIDVVGKVVVVLPNDPGGERFLGERMTYYGRWEYKYEEAARQGAAGVIIVHTDELFGSAFPLVRDEMRRAFRFLPGAVRSGLEFESICSERFGRQLLSTAGVDLDAFVAAPWPMANRACRLNACLQLHLNFDIGIRHCRNVLAMKKGRLFPRQCVLLCAHWDHLGKTSDRTQPRGYYPGAVDNAIGVSVLLELARRLATAAPLRRTVLFAWTSAEEVGMLGSARVAQLITETGLNVVAALNVDGFVPIGKTHDLSLVDGDQSDLPEAFVRAGKSLNRLITLDDEPRAGYFYRSDQASFAKIGIPSVQVSTGSNLLKGGVQEGMKRHDFYDSNTYHRTSDTFNRNWDFASICADIDVLHETLLMLGDSLCRVRLRSR</sequence>
<dbReference type="PANTHER" id="PTHR12147">
    <property type="entry name" value="METALLOPEPTIDASE M28 FAMILY MEMBER"/>
    <property type="match status" value="1"/>
</dbReference>
<dbReference type="InterPro" id="IPR046450">
    <property type="entry name" value="PA_dom_sf"/>
</dbReference>
<accession>A0ABV7T1N5</accession>
<name>A0ABV7T1N5_9GAMM</name>
<proteinExistence type="predicted"/>
<keyword evidence="1" id="KW-0031">Aminopeptidase</keyword>
<feature type="domain" description="Peptidase M28" evidence="7">
    <location>
        <begin position="192"/>
        <end position="405"/>
    </location>
</feature>
<dbReference type="EMBL" id="JBHRXZ010000009">
    <property type="protein sequence ID" value="MFC3606943.1"/>
    <property type="molecule type" value="Genomic_DNA"/>
</dbReference>
<evidence type="ECO:0000313" key="8">
    <source>
        <dbReference type="EMBL" id="MFC3606943.1"/>
    </source>
</evidence>
<gene>
    <name evidence="8" type="ORF">ACFOMF_04000</name>
</gene>
<dbReference type="Gene3D" id="3.40.630.10">
    <property type="entry name" value="Zn peptidases"/>
    <property type="match status" value="1"/>
</dbReference>
<evidence type="ECO:0000256" key="2">
    <source>
        <dbReference type="ARBA" id="ARBA00022670"/>
    </source>
</evidence>
<dbReference type="SUPFAM" id="SSF52025">
    <property type="entry name" value="PA domain"/>
    <property type="match status" value="1"/>
</dbReference>
<evidence type="ECO:0000259" key="7">
    <source>
        <dbReference type="Pfam" id="PF04389"/>
    </source>
</evidence>
<keyword evidence="6" id="KW-0862">Zinc</keyword>
<dbReference type="InterPro" id="IPR045175">
    <property type="entry name" value="M28_fam"/>
</dbReference>
<evidence type="ECO:0000256" key="6">
    <source>
        <dbReference type="ARBA" id="ARBA00022833"/>
    </source>
</evidence>
<protein>
    <submittedName>
        <fullName evidence="8">M28 family peptidase</fullName>
    </submittedName>
</protein>
<evidence type="ECO:0000256" key="4">
    <source>
        <dbReference type="ARBA" id="ARBA00022729"/>
    </source>
</evidence>
<organism evidence="8 9">
    <name type="scientific">Stutzerimonas tarimensis</name>
    <dbReference type="NCBI Taxonomy" id="1507735"/>
    <lineage>
        <taxon>Bacteria</taxon>
        <taxon>Pseudomonadati</taxon>
        <taxon>Pseudomonadota</taxon>
        <taxon>Gammaproteobacteria</taxon>
        <taxon>Pseudomonadales</taxon>
        <taxon>Pseudomonadaceae</taxon>
        <taxon>Stutzerimonas</taxon>
    </lineage>
</organism>
<keyword evidence="4" id="KW-0732">Signal</keyword>
<evidence type="ECO:0000313" key="9">
    <source>
        <dbReference type="Proteomes" id="UP001595630"/>
    </source>
</evidence>
<evidence type="ECO:0000256" key="1">
    <source>
        <dbReference type="ARBA" id="ARBA00022438"/>
    </source>
</evidence>
<keyword evidence="3" id="KW-0479">Metal-binding</keyword>
<dbReference type="Pfam" id="PF04389">
    <property type="entry name" value="Peptidase_M28"/>
    <property type="match status" value="1"/>
</dbReference>
<comment type="caution">
    <text evidence="8">The sequence shown here is derived from an EMBL/GenBank/DDBJ whole genome shotgun (WGS) entry which is preliminary data.</text>
</comment>
<keyword evidence="9" id="KW-1185">Reference proteome</keyword>
<dbReference type="Gene3D" id="3.50.30.30">
    <property type="match status" value="1"/>
</dbReference>
<evidence type="ECO:0000256" key="5">
    <source>
        <dbReference type="ARBA" id="ARBA00022801"/>
    </source>
</evidence>
<dbReference type="PANTHER" id="PTHR12147:SF56">
    <property type="entry name" value="AMINOPEPTIDASE YDR415C-RELATED"/>
    <property type="match status" value="1"/>
</dbReference>
<reference evidence="9" key="1">
    <citation type="journal article" date="2019" name="Int. J. Syst. Evol. Microbiol.">
        <title>The Global Catalogue of Microorganisms (GCM) 10K type strain sequencing project: providing services to taxonomists for standard genome sequencing and annotation.</title>
        <authorList>
            <consortium name="The Broad Institute Genomics Platform"/>
            <consortium name="The Broad Institute Genome Sequencing Center for Infectious Disease"/>
            <person name="Wu L."/>
            <person name="Ma J."/>
        </authorList>
    </citation>
    <scope>NUCLEOTIDE SEQUENCE [LARGE SCALE GENOMIC DNA]</scope>
    <source>
        <strain evidence="9">KCTC 42447</strain>
    </source>
</reference>
<keyword evidence="2" id="KW-0645">Protease</keyword>
<dbReference type="Proteomes" id="UP001595630">
    <property type="component" value="Unassembled WGS sequence"/>
</dbReference>
<dbReference type="SUPFAM" id="SSF53187">
    <property type="entry name" value="Zn-dependent exopeptidases"/>
    <property type="match status" value="1"/>
</dbReference>